<name>A0ACC0WJI6_9STRA</name>
<comment type="caution">
    <text evidence="1">The sequence shown here is derived from an EMBL/GenBank/DDBJ whole genome shotgun (WGS) entry which is preliminary data.</text>
</comment>
<reference evidence="1 2" key="1">
    <citation type="journal article" date="2022" name="bioRxiv">
        <title>The genome of the oomycete Peronosclerospora sorghi, a cosmopolitan pathogen of maize and sorghum, is inflated with dispersed pseudogenes.</title>
        <authorList>
            <person name="Fletcher K."/>
            <person name="Martin F."/>
            <person name="Isakeit T."/>
            <person name="Cavanaugh K."/>
            <person name="Magill C."/>
            <person name="Michelmore R."/>
        </authorList>
    </citation>
    <scope>NUCLEOTIDE SEQUENCE [LARGE SCALE GENOMIC DNA]</scope>
    <source>
        <strain evidence="1">P6</strain>
    </source>
</reference>
<evidence type="ECO:0000313" key="2">
    <source>
        <dbReference type="Proteomes" id="UP001163321"/>
    </source>
</evidence>
<keyword evidence="2" id="KW-1185">Reference proteome</keyword>
<proteinExistence type="predicted"/>
<accession>A0ACC0WJI6</accession>
<dbReference type="EMBL" id="CM047591">
    <property type="protein sequence ID" value="KAI9918238.1"/>
    <property type="molecule type" value="Genomic_DNA"/>
</dbReference>
<gene>
    <name evidence="1" type="ORF">PsorP6_011990</name>
</gene>
<organism evidence="1 2">
    <name type="scientific">Peronosclerospora sorghi</name>
    <dbReference type="NCBI Taxonomy" id="230839"/>
    <lineage>
        <taxon>Eukaryota</taxon>
        <taxon>Sar</taxon>
        <taxon>Stramenopiles</taxon>
        <taxon>Oomycota</taxon>
        <taxon>Peronosporomycetes</taxon>
        <taxon>Peronosporales</taxon>
        <taxon>Peronosporaceae</taxon>
        <taxon>Peronosclerospora</taxon>
    </lineage>
</organism>
<protein>
    <submittedName>
        <fullName evidence="1">Uncharacterized protein</fullName>
    </submittedName>
</protein>
<dbReference type="Proteomes" id="UP001163321">
    <property type="component" value="Chromosome 12"/>
</dbReference>
<sequence>MHPRYLTNLWFLLFIIPDCGVEASGTARVSDVYRSDCCSNVLSGESDNRRLRERVCVAVVSNREERMFPSVGRMMSEVEYLPVATSEYAESTEKVFQHPDIKRWIDNPDYIFTRIEAYKVIATLTEEIGDSALYYILDTASKAHAILPEEHTRVLVAEELKLQQVAYWNKVNRDPETVFKAYGLAEKKERIYSGLEFGDWLIYVSI</sequence>
<evidence type="ECO:0000313" key="1">
    <source>
        <dbReference type="EMBL" id="KAI9918238.1"/>
    </source>
</evidence>